<dbReference type="PANTHER" id="PTHR24223">
    <property type="entry name" value="ATP-BINDING CASSETTE SUB-FAMILY C"/>
    <property type="match status" value="1"/>
</dbReference>
<evidence type="ECO:0000256" key="11">
    <source>
        <dbReference type="SAM" id="Phobius"/>
    </source>
</evidence>
<dbReference type="InterPro" id="IPR011527">
    <property type="entry name" value="ABC1_TM_dom"/>
</dbReference>
<feature type="transmembrane region" description="Helical" evidence="11">
    <location>
        <begin position="249"/>
        <end position="274"/>
    </location>
</feature>
<dbReference type="InterPro" id="IPR003439">
    <property type="entry name" value="ABC_transporter-like_ATP-bd"/>
</dbReference>
<dbReference type="EnsemblMetazoa" id="CPIJ001521-RA">
    <property type="protein sequence ID" value="CPIJ001521-PA"/>
    <property type="gene ID" value="CPIJ001521"/>
</dbReference>
<accession>B0W538</accession>
<dbReference type="Gene3D" id="3.40.50.300">
    <property type="entry name" value="P-loop containing nucleotide triphosphate hydrolases"/>
    <property type="match status" value="2"/>
</dbReference>
<evidence type="ECO:0000256" key="5">
    <source>
        <dbReference type="ARBA" id="ARBA00022737"/>
    </source>
</evidence>
<feature type="transmembrane region" description="Helical" evidence="11">
    <location>
        <begin position="358"/>
        <end position="376"/>
    </location>
</feature>
<evidence type="ECO:0000256" key="10">
    <source>
        <dbReference type="SAM" id="MobiDB-lite"/>
    </source>
</evidence>
<feature type="compositionally biased region" description="Low complexity" evidence="10">
    <location>
        <begin position="1403"/>
        <end position="1413"/>
    </location>
</feature>
<dbReference type="PANTHER" id="PTHR24223:SF456">
    <property type="entry name" value="MULTIDRUG RESISTANCE-ASSOCIATED PROTEIN LETHAL(2)03659"/>
    <property type="match status" value="1"/>
</dbReference>
<feature type="domain" description="ABC transporter" evidence="12">
    <location>
        <begin position="1164"/>
        <end position="1399"/>
    </location>
</feature>
<dbReference type="OrthoDB" id="6500128at2759"/>
<keyword evidence="5" id="KW-0677">Repeat</keyword>
<dbReference type="Pfam" id="PF00664">
    <property type="entry name" value="ABC_membrane"/>
    <property type="match status" value="2"/>
</dbReference>
<keyword evidence="3" id="KW-0813">Transport</keyword>
<feature type="transmembrane region" description="Helical" evidence="11">
    <location>
        <begin position="56"/>
        <end position="78"/>
    </location>
</feature>
<feature type="transmembrane region" description="Helical" evidence="11">
    <location>
        <begin position="493"/>
        <end position="512"/>
    </location>
</feature>
<keyword evidence="9 11" id="KW-0472">Membrane</keyword>
<evidence type="ECO:0000259" key="12">
    <source>
        <dbReference type="PROSITE" id="PS50893"/>
    </source>
</evidence>
<dbReference type="VEuPathDB" id="VectorBase:CPIJ001521"/>
<dbReference type="InterPro" id="IPR003593">
    <property type="entry name" value="AAA+_ATPase"/>
</dbReference>
<reference evidence="14" key="1">
    <citation type="submission" date="2007-03" db="EMBL/GenBank/DDBJ databases">
        <title>Annotation of Culex pipiens quinquefasciatus.</title>
        <authorList>
            <consortium name="The Broad Institute Genome Sequencing Platform"/>
            <person name="Atkinson P.W."/>
            <person name="Hemingway J."/>
            <person name="Christensen B.M."/>
            <person name="Higgs S."/>
            <person name="Kodira C."/>
            <person name="Hannick L."/>
            <person name="Megy K."/>
            <person name="O'Leary S."/>
            <person name="Pearson M."/>
            <person name="Haas B.J."/>
            <person name="Mauceli E."/>
            <person name="Wortman J.R."/>
            <person name="Lee N.H."/>
            <person name="Guigo R."/>
            <person name="Stanke M."/>
            <person name="Alvarado L."/>
            <person name="Amedeo P."/>
            <person name="Antoine C.H."/>
            <person name="Arensburger P."/>
            <person name="Bidwell S.L."/>
            <person name="Crawford M."/>
            <person name="Camaro F."/>
            <person name="Devon K."/>
            <person name="Engels R."/>
            <person name="Hammond M."/>
            <person name="Howarth C."/>
            <person name="Koehrsen M."/>
            <person name="Lawson D."/>
            <person name="Montgomery P."/>
            <person name="Nene V."/>
            <person name="Nusbaum C."/>
            <person name="Puiu D."/>
            <person name="Romero-Severson J."/>
            <person name="Severson D.W."/>
            <person name="Shumway M."/>
            <person name="Sisk P."/>
            <person name="Stolte C."/>
            <person name="Zeng Q."/>
            <person name="Eisenstadt E."/>
            <person name="Fraser-Liggett C."/>
            <person name="Strausberg R."/>
            <person name="Galagan J."/>
            <person name="Birren B."/>
            <person name="Collins F.H."/>
        </authorList>
    </citation>
    <scope>NUCLEOTIDE SEQUENCE [LARGE SCALE GENOMIC DNA]</scope>
    <source>
        <strain evidence="14">JHB</strain>
    </source>
</reference>
<dbReference type="CDD" id="cd03244">
    <property type="entry name" value="ABCC_MRP_domain2"/>
    <property type="match status" value="1"/>
</dbReference>
<dbReference type="InParanoid" id="B0W538"/>
<dbReference type="HOGENOM" id="CLU_000604_27_1_1"/>
<evidence type="ECO:0000313" key="15">
    <source>
        <dbReference type="EnsemblMetazoa" id="CPIJ001521-PA"/>
    </source>
</evidence>
<dbReference type="Gene3D" id="1.20.1560.10">
    <property type="entry name" value="ABC transporter type 1, transmembrane domain"/>
    <property type="match status" value="2"/>
</dbReference>
<evidence type="ECO:0000259" key="13">
    <source>
        <dbReference type="PROSITE" id="PS50929"/>
    </source>
</evidence>
<dbReference type="SUPFAM" id="SSF90123">
    <property type="entry name" value="ABC transporter transmembrane region"/>
    <property type="match status" value="2"/>
</dbReference>
<protein>
    <submittedName>
        <fullName evidence="14 15">Multidrug resistance-associated protein 1</fullName>
    </submittedName>
</protein>
<comment type="subcellular location">
    <subcellularLocation>
        <location evidence="1">Membrane</location>
        <topology evidence="1">Multi-pass membrane protein</topology>
    </subcellularLocation>
</comment>
<dbReference type="InterPro" id="IPR050173">
    <property type="entry name" value="ABC_transporter_C-like"/>
</dbReference>
<dbReference type="Pfam" id="PF00005">
    <property type="entry name" value="ABC_tran"/>
    <property type="match status" value="2"/>
</dbReference>
<dbReference type="eggNOG" id="KOG0054">
    <property type="taxonomic scope" value="Eukaryota"/>
</dbReference>
<dbReference type="PROSITE" id="PS50929">
    <property type="entry name" value="ABC_TM1F"/>
    <property type="match status" value="2"/>
</dbReference>
<feature type="transmembrane region" description="Helical" evidence="11">
    <location>
        <begin position="887"/>
        <end position="910"/>
    </location>
</feature>
<dbReference type="EMBL" id="DS231840">
    <property type="protein sequence ID" value="EDS34604.1"/>
    <property type="molecule type" value="Genomic_DNA"/>
</dbReference>
<dbReference type="GO" id="GO:0016887">
    <property type="term" value="F:ATP hydrolysis activity"/>
    <property type="evidence" value="ECO:0007669"/>
    <property type="project" value="InterPro"/>
</dbReference>
<dbReference type="FunFam" id="3.40.50.300:FF:000997">
    <property type="entry name" value="Multidrug resistance-associated protein 1"/>
    <property type="match status" value="1"/>
</dbReference>
<feature type="domain" description="ABC transmembrane type-1" evidence="13">
    <location>
        <begin position="845"/>
        <end position="1128"/>
    </location>
</feature>
<feature type="transmembrane region" description="Helical" evidence="11">
    <location>
        <begin position="382"/>
        <end position="400"/>
    </location>
</feature>
<dbReference type="KEGG" id="cqu:CpipJ_CPIJ001521"/>
<dbReference type="OMA" id="HFYVISI"/>
<dbReference type="VEuPathDB" id="VectorBase:CQUJHB002428"/>
<evidence type="ECO:0000313" key="16">
    <source>
        <dbReference type="Proteomes" id="UP000002320"/>
    </source>
</evidence>
<dbReference type="GO" id="GO:0016020">
    <property type="term" value="C:membrane"/>
    <property type="evidence" value="ECO:0007669"/>
    <property type="project" value="UniProtKB-SubCell"/>
</dbReference>
<dbReference type="FunFam" id="1.20.1560.10:FF:000013">
    <property type="entry name" value="ABC transporter C family member 2"/>
    <property type="match status" value="1"/>
</dbReference>
<dbReference type="FunFam" id="3.40.50.300:FF:000163">
    <property type="entry name" value="Multidrug resistance-associated protein member 4"/>
    <property type="match status" value="1"/>
</dbReference>
<dbReference type="PROSITE" id="PS00211">
    <property type="entry name" value="ABC_TRANSPORTER_1"/>
    <property type="match status" value="2"/>
</dbReference>
<keyword evidence="16" id="KW-1185">Reference proteome</keyword>
<feature type="transmembrane region" description="Helical" evidence="11">
    <location>
        <begin position="466"/>
        <end position="487"/>
    </location>
</feature>
<dbReference type="GO" id="GO:0005524">
    <property type="term" value="F:ATP binding"/>
    <property type="evidence" value="ECO:0007669"/>
    <property type="project" value="UniProtKB-KW"/>
</dbReference>
<dbReference type="InterPro" id="IPR017871">
    <property type="entry name" value="ABC_transporter-like_CS"/>
</dbReference>
<dbReference type="CDD" id="cd18579">
    <property type="entry name" value="ABC_6TM_ABCC_D1"/>
    <property type="match status" value="1"/>
</dbReference>
<dbReference type="Proteomes" id="UP000002320">
    <property type="component" value="Unassembled WGS sequence"/>
</dbReference>
<feature type="region of interest" description="Disordered" evidence="10">
    <location>
        <begin position="1403"/>
        <end position="1436"/>
    </location>
</feature>
<dbReference type="SUPFAM" id="SSF52540">
    <property type="entry name" value="P-loop containing nucleoside triphosphate hydrolases"/>
    <property type="match status" value="2"/>
</dbReference>
<feature type="transmembrane region" description="Helical" evidence="11">
    <location>
        <begin position="843"/>
        <end position="867"/>
    </location>
</feature>
<proteinExistence type="inferred from homology"/>
<keyword evidence="8 11" id="KW-1133">Transmembrane helix</keyword>
<dbReference type="InterPro" id="IPR027417">
    <property type="entry name" value="P-loop_NTPase"/>
</dbReference>
<evidence type="ECO:0000313" key="14">
    <source>
        <dbReference type="EMBL" id="EDS34604.1"/>
    </source>
</evidence>
<organism>
    <name type="scientific">Culex quinquefasciatus</name>
    <name type="common">Southern house mosquito</name>
    <name type="synonym">Culex pungens</name>
    <dbReference type="NCBI Taxonomy" id="7176"/>
    <lineage>
        <taxon>Eukaryota</taxon>
        <taxon>Metazoa</taxon>
        <taxon>Ecdysozoa</taxon>
        <taxon>Arthropoda</taxon>
        <taxon>Hexapoda</taxon>
        <taxon>Insecta</taxon>
        <taxon>Pterygota</taxon>
        <taxon>Neoptera</taxon>
        <taxon>Endopterygota</taxon>
        <taxon>Diptera</taxon>
        <taxon>Nematocera</taxon>
        <taxon>Culicoidea</taxon>
        <taxon>Culicidae</taxon>
        <taxon>Culicinae</taxon>
        <taxon>Culicini</taxon>
        <taxon>Culex</taxon>
        <taxon>Culex</taxon>
    </lineage>
</organism>
<gene>
    <name evidence="15" type="primary">6033359</name>
    <name evidence="14" type="ORF">CpipJ_CPIJ001521</name>
</gene>
<evidence type="ECO:0000256" key="8">
    <source>
        <dbReference type="ARBA" id="ARBA00022989"/>
    </source>
</evidence>
<feature type="transmembrane region" description="Helical" evidence="11">
    <location>
        <begin position="136"/>
        <end position="154"/>
    </location>
</feature>
<feature type="domain" description="ABC transporter" evidence="12">
    <location>
        <begin position="579"/>
        <end position="801"/>
    </location>
</feature>
<sequence>MAHFDEYLARFFQRETFLESVTYLPQHVLLWALLVSEIRYIRKHSFGKSCRHTKDLLLLFAKSVLNLVVLVLGISNFGRPATPLATRLIEALSYIISLTLLHLGEHYNVRDQTFLLCFWTLDLLVNSIRMVEQSSIESMVFGGIMLTLVLLIAYSSVISSCHSNSTVPPNLIRSVYFSWFNDINRAVHRSKSSDELGTLNDDMQAATLMKTFRGVTVSRGQYESVAIGEEAPSTLISIKSMLRPFMRDLIITGINRLVLTVLFFVCPFLLGQILRQDRSTELETHSQVISIFIVSLLIAALNGQYLYDTQKIGLKIKSVLMTMVYEKSLKLTSSNHADVTLLTLDSSRFIDLLPNVHMIWSGPLIIVASIVGLVIVLGWWSALVGVLVMVVTIFATKLITDKLRLLQKDFMDRKDPRISTTNEALGMIKQIKLYCWETFFQDRIQAYRQRELQSLRKIINWDIPKYLLGVISPFVVSLASFGMMILIGDASLLTLESVFVSIALFNILKYPLSVLPSLSSTWTAVQASVDRINTFLGAAEIPTLPRPKSSSGGTRSRQLSDSLDEVLGECRKTLHRPVVSIKRANFTITGKPILHSIDLQIYEGSFLAITGPVGSGKSSLLAAILGEFDHSGEMASAVGHSSYVSQEPWILHQSIRQNILFGLEWDQLQYKEVIEACELLQDLSSFPEGDATVVGEKGVTVSGGQKQRIVLARAVYQSAEMYLFDDPLSSVDGEVSGEIYRKVFGRGGLLFGKTVVLVTQDVELMKDADTIVLMEGGRILEKHSYGSYREKYCTEDSLYGKSEEEPKSDNQKFDEQLFVKRRSETIKEGRIARKIYFKYLEKLGWISVMLIVLINILIPLCDIYSTIWLAEWSTTNHNSALKDHYYLGIYSLFVLGLAFFLTLNSAVTTVRGAAVSKQMHNKLLQSTLHKAMNYFDSTNSGQIMNRFSTDLDVVDSKIALNFRDLLTNLSSVISILFLFCFNTSYYIIIVLVVIMVFYYWLLSYHLETSRQLKRFAASSNAPVILHFNESREGRTTIRAYRQEDRFREQFMMFVDRHQHYSYLYQASSRWLGIRLEVIGAVTIYFVTMFAIHNEATIGASNVGVNISYGLRLIPLLNALVRSTALLEENATSLERIDQSLNDHSELEVCEVGSDQKGWPGAGKIEFVNFSMDYGSRTHALLDINMEIGAREKLGIVGRTGAGKSSLISSLFRLYPSQTKGTIKIDGIDIDRVPLKQLRQSLTIIPQNPTLFLGTLRQNLDPTSNHTNDVDLWRVLDLCKLKELVANFPEQLNTMVDDRRSNLSVGQKQLLCLARGILRDTRIVILDEATSAMDGETERTIQQVFRETFKECTVLMIAHRKSTIREVDRVLYMRQGKIVKLDRPMSADRSDAGDSAGCGLLTVGTTPGATTSSPSGGGHRKFVDRRSPARPYPEQRFRRADPGVGRIVHALLGRGRSKRGWFELSLE</sequence>
<evidence type="ECO:0000256" key="9">
    <source>
        <dbReference type="ARBA" id="ARBA00023136"/>
    </source>
</evidence>
<keyword evidence="6" id="KW-0547">Nucleotide-binding</keyword>
<evidence type="ECO:0000256" key="7">
    <source>
        <dbReference type="ARBA" id="ARBA00022840"/>
    </source>
</evidence>
<dbReference type="CDD" id="cd03250">
    <property type="entry name" value="ABCC_MRP_domain1"/>
    <property type="match status" value="1"/>
</dbReference>
<feature type="transmembrane region" description="Helical" evidence="11">
    <location>
        <begin position="1071"/>
        <end position="1091"/>
    </location>
</feature>
<reference evidence="15" key="2">
    <citation type="submission" date="2021-02" db="UniProtKB">
        <authorList>
            <consortium name="EnsemblMetazoa"/>
        </authorList>
    </citation>
    <scope>IDENTIFICATION</scope>
    <source>
        <strain evidence="15">JHB</strain>
    </source>
</reference>
<keyword evidence="4 11" id="KW-0812">Transmembrane</keyword>
<feature type="domain" description="ABC transmembrane type-1" evidence="13">
    <location>
        <begin position="257"/>
        <end position="524"/>
    </location>
</feature>
<comment type="similarity">
    <text evidence="2">Belongs to the ABC transporter superfamily. ABCC family. Conjugate transporter (TC 3.A.1.208) subfamily.</text>
</comment>
<dbReference type="STRING" id="7176.B0W538"/>
<evidence type="ECO:0000256" key="1">
    <source>
        <dbReference type="ARBA" id="ARBA00004141"/>
    </source>
</evidence>
<dbReference type="GO" id="GO:0140359">
    <property type="term" value="F:ABC-type transporter activity"/>
    <property type="evidence" value="ECO:0007669"/>
    <property type="project" value="InterPro"/>
</dbReference>
<keyword evidence="7" id="KW-0067">ATP-binding</keyword>
<dbReference type="PROSITE" id="PS50893">
    <property type="entry name" value="ABC_TRANSPORTER_2"/>
    <property type="match status" value="2"/>
</dbReference>
<feature type="transmembrane region" description="Helical" evidence="11">
    <location>
        <begin position="286"/>
        <end position="307"/>
    </location>
</feature>
<dbReference type="InterPro" id="IPR044746">
    <property type="entry name" value="ABCC_6TM_D1"/>
</dbReference>
<feature type="transmembrane region" description="Helical" evidence="11">
    <location>
        <begin position="985"/>
        <end position="1004"/>
    </location>
</feature>
<dbReference type="InterPro" id="IPR036640">
    <property type="entry name" value="ABC1_TM_sf"/>
</dbReference>
<dbReference type="SMART" id="SM00382">
    <property type="entry name" value="AAA"/>
    <property type="match status" value="2"/>
</dbReference>
<evidence type="ECO:0000256" key="2">
    <source>
        <dbReference type="ARBA" id="ARBA00009726"/>
    </source>
</evidence>
<evidence type="ECO:0000256" key="6">
    <source>
        <dbReference type="ARBA" id="ARBA00022741"/>
    </source>
</evidence>
<feature type="transmembrane region" description="Helical" evidence="11">
    <location>
        <begin position="960"/>
        <end position="979"/>
    </location>
</feature>
<evidence type="ECO:0000256" key="3">
    <source>
        <dbReference type="ARBA" id="ARBA00022448"/>
    </source>
</evidence>
<evidence type="ECO:0000256" key="4">
    <source>
        <dbReference type="ARBA" id="ARBA00022692"/>
    </source>
</evidence>
<name>B0W538_CULQU</name>